<dbReference type="Pfam" id="PF15257">
    <property type="entry name" value="DUF4590"/>
    <property type="match status" value="1"/>
</dbReference>
<dbReference type="AlphaFoldDB" id="A0A7K8GH41"/>
<dbReference type="EMBL" id="VZTJ01002487">
    <property type="protein sequence ID" value="NXC03139.1"/>
    <property type="molecule type" value="Genomic_DNA"/>
</dbReference>
<feature type="region of interest" description="Disordered" evidence="1">
    <location>
        <begin position="478"/>
        <end position="725"/>
    </location>
</feature>
<feature type="compositionally biased region" description="Basic and acidic residues" evidence="1">
    <location>
        <begin position="699"/>
        <end position="712"/>
    </location>
</feature>
<feature type="compositionally biased region" description="Basic and acidic residues" evidence="1">
    <location>
        <begin position="559"/>
        <end position="581"/>
    </location>
</feature>
<feature type="compositionally biased region" description="Acidic residues" evidence="1">
    <location>
        <begin position="342"/>
        <end position="355"/>
    </location>
</feature>
<gene>
    <name evidence="3" type="primary">Erich3_1</name>
    <name evidence="3" type="ORF">ORTSPA_R16032</name>
</gene>
<feature type="domain" description="DUF4590" evidence="2">
    <location>
        <begin position="151"/>
        <end position="258"/>
    </location>
</feature>
<dbReference type="Proteomes" id="UP000526602">
    <property type="component" value="Unassembled WGS sequence"/>
</dbReference>
<reference evidence="3 4" key="1">
    <citation type="submission" date="2019-09" db="EMBL/GenBank/DDBJ databases">
        <title>Bird 10,000 Genomes (B10K) Project - Family phase.</title>
        <authorList>
            <person name="Zhang G."/>
        </authorList>
    </citation>
    <scope>NUCLEOTIDE SEQUENCE [LARGE SCALE GENOMIC DNA]</scope>
    <source>
        <strain evidence="3">B10K-DU-029-32</strain>
        <tissue evidence="3">Liver or heart</tissue>
    </source>
</reference>
<feature type="compositionally biased region" description="Polar residues" evidence="1">
    <location>
        <begin position="422"/>
        <end position="433"/>
    </location>
</feature>
<evidence type="ECO:0000313" key="3">
    <source>
        <dbReference type="EMBL" id="NXC03139.1"/>
    </source>
</evidence>
<comment type="caution">
    <text evidence="3">The sequence shown here is derived from an EMBL/GenBank/DDBJ whole genome shotgun (WGS) entry which is preliminary data.</text>
</comment>
<dbReference type="PANTHER" id="PTHR23034">
    <property type="entry name" value="GLUTAMATE-RICH PROTEIN 3"/>
    <property type="match status" value="1"/>
</dbReference>
<dbReference type="PANTHER" id="PTHR23034:SF2">
    <property type="entry name" value="GLUTAMATE-RICH PROTEIN 3"/>
    <property type="match status" value="1"/>
</dbReference>
<feature type="non-terminal residue" evidence="3">
    <location>
        <position position="1"/>
    </location>
</feature>
<feature type="non-terminal residue" evidence="3">
    <location>
        <position position="933"/>
    </location>
</feature>
<feature type="compositionally biased region" description="Basic and acidic residues" evidence="1">
    <location>
        <begin position="434"/>
        <end position="444"/>
    </location>
</feature>
<protein>
    <submittedName>
        <fullName evidence="3">ERIC3 protein</fullName>
    </submittedName>
</protein>
<feature type="compositionally biased region" description="Acidic residues" evidence="1">
    <location>
        <begin position="400"/>
        <end position="413"/>
    </location>
</feature>
<feature type="region of interest" description="Disordered" evidence="1">
    <location>
        <begin position="305"/>
        <end position="444"/>
    </location>
</feature>
<feature type="region of interest" description="Disordered" evidence="1">
    <location>
        <begin position="85"/>
        <end position="105"/>
    </location>
</feature>
<feature type="compositionally biased region" description="Basic and acidic residues" evidence="1">
    <location>
        <begin position="478"/>
        <end position="510"/>
    </location>
</feature>
<dbReference type="InterPro" id="IPR048257">
    <property type="entry name" value="DUF4590"/>
</dbReference>
<accession>A0A7K8GH41</accession>
<evidence type="ECO:0000313" key="4">
    <source>
        <dbReference type="Proteomes" id="UP000526602"/>
    </source>
</evidence>
<feature type="compositionally biased region" description="Polar residues" evidence="1">
    <location>
        <begin position="386"/>
        <end position="396"/>
    </location>
</feature>
<dbReference type="InterPro" id="IPR027962">
    <property type="entry name" value="ERICH3"/>
</dbReference>
<feature type="compositionally biased region" description="Low complexity" evidence="1">
    <location>
        <begin position="685"/>
        <end position="696"/>
    </location>
</feature>
<evidence type="ECO:0000259" key="2">
    <source>
        <dbReference type="Pfam" id="PF15257"/>
    </source>
</evidence>
<organism evidence="3 4">
    <name type="scientific">Orthonyx spaldingii</name>
    <name type="common">Chowchilla</name>
    <dbReference type="NCBI Taxonomy" id="38397"/>
    <lineage>
        <taxon>Eukaryota</taxon>
        <taxon>Metazoa</taxon>
        <taxon>Chordata</taxon>
        <taxon>Craniata</taxon>
        <taxon>Vertebrata</taxon>
        <taxon>Euteleostomi</taxon>
        <taxon>Archelosauria</taxon>
        <taxon>Archosauria</taxon>
        <taxon>Dinosauria</taxon>
        <taxon>Saurischia</taxon>
        <taxon>Theropoda</taxon>
        <taxon>Coelurosauria</taxon>
        <taxon>Aves</taxon>
        <taxon>Neognathae</taxon>
        <taxon>Neoaves</taxon>
        <taxon>Telluraves</taxon>
        <taxon>Australaves</taxon>
        <taxon>Passeriformes</taxon>
        <taxon>Corvoidea</taxon>
        <taxon>Orthonychidae</taxon>
        <taxon>Orthonyx</taxon>
    </lineage>
</organism>
<name>A0A7K8GH41_ORTSP</name>
<sequence>SSLRPNTAPGNIQQPLCLQPLHGWAVAGSAPKATKQKCHALEHDQQFAHGRERSELRLMNSVEHVTGVSPYQLPVINRCVVPVPPPRRHTGDRRVPAGRSGLPTGRRFRPTTALNEQLLIKASILWFPKSPLCSNAFVTMVYLGKSVHVSLSDYKDEIKVYQQHCGGENLCVYKGKLLEGDTFQFTSRRHHGFPFSLTFFLNGMQVDRLSCCCEYKHQRHSRLRGRHRYFRVLNVEGASPCYRCIIAVGLDKKLSPPKRKVEYDEKKHVCSWGYAVHSEPSNSSVEQKSRKNSVLVILPDHEASVETVEETLETGEEYRKEEMKNQSGQESEDSQEDTSNNEYEEDFEADEEVNEEGQTGDQTNGMSESSSDDKIRNLDCGKESETSPQKALQASGSEKDESDGYSDRDSEDDQQGRRPADSLSSMSTQCSTETDSHAETMTDNVNGKEECNIKSTCESAAHVHYENENGEKKLLRMEENQETSALEKKGIDEVEKTKPEDLTAREDSRIFNENILAMQHQNPEVNGEFKQTGSGESNMNEEEKCPQVPWESRVLNMKDGNEESPRCEEGGDCKPVQEEIVKATGNDHPVNSDPEPGDSCANEEEKDAASTEHDASGAPDGSFVAEGRRSLDEQEAAAQAVQEGQETGQRQALEQDGAAEGDAGSREAGGKAAQAEDSLPQADTGAAPEESAPEEGAMAEEHRKGKRTREAVKLGTEVSPGEQEVLVEGMESEVALGKPAPGGEGPAGALPGWEAARAVSQGQEGAGGIAEEEEAAEEGLKGVVGPLAAEEGGEPVSEAGESAGKGAAVGAVSEGEEAVEEASVAADGIARVVGPEGEEAVEEDISEGVEAVGKSGALWEALGDMETGEAMPGGEGFVMPNEFSQLKASGEEWMEMGKAVAGAAALESAQAREVGGNALRRAEDTMEESVEPD</sequence>
<keyword evidence="4" id="KW-1185">Reference proteome</keyword>
<proteinExistence type="predicted"/>
<feature type="compositionally biased region" description="Low complexity" evidence="1">
    <location>
        <begin position="636"/>
        <end position="646"/>
    </location>
</feature>
<feature type="compositionally biased region" description="Basic and acidic residues" evidence="1">
    <location>
        <begin position="371"/>
        <end position="385"/>
    </location>
</feature>
<feature type="compositionally biased region" description="Polar residues" evidence="1">
    <location>
        <begin position="519"/>
        <end position="538"/>
    </location>
</feature>
<feature type="compositionally biased region" description="Polar residues" evidence="1">
    <location>
        <begin position="357"/>
        <end position="369"/>
    </location>
</feature>
<evidence type="ECO:0000256" key="1">
    <source>
        <dbReference type="SAM" id="MobiDB-lite"/>
    </source>
</evidence>